<keyword evidence="2" id="KW-1185">Reference proteome</keyword>
<protein>
    <submittedName>
        <fullName evidence="1">Uncharacterized protein</fullName>
    </submittedName>
</protein>
<dbReference type="AlphaFoldDB" id="A0A4V6N4G1"/>
<comment type="caution">
    <text evidence="1">The sequence shown here is derived from an EMBL/GenBank/DDBJ whole genome shotgun (WGS) entry which is preliminary data.</text>
</comment>
<dbReference type="RefSeq" id="WP_131516968.1">
    <property type="nucleotide sequence ID" value="NZ_SJKD01000007.1"/>
</dbReference>
<dbReference type="OrthoDB" id="3752094at2"/>
<organism evidence="1 2">
    <name type="scientific">Kribbella capetownensis</name>
    <dbReference type="NCBI Taxonomy" id="1572659"/>
    <lineage>
        <taxon>Bacteria</taxon>
        <taxon>Bacillati</taxon>
        <taxon>Actinomycetota</taxon>
        <taxon>Actinomycetes</taxon>
        <taxon>Propionibacteriales</taxon>
        <taxon>Kribbellaceae</taxon>
        <taxon>Kribbella</taxon>
    </lineage>
</organism>
<dbReference type="Proteomes" id="UP000293342">
    <property type="component" value="Unassembled WGS sequence"/>
</dbReference>
<evidence type="ECO:0000313" key="1">
    <source>
        <dbReference type="EMBL" id="TCC45872.1"/>
    </source>
</evidence>
<sequence>MSESVEIDSKKLKVAYDGLDTLVTTVKGQAKMASDNTPVSLPSLEGSTFTGLMSWLEDQKPELKTRLDLAVLLDTKGTGHVTYSVDKDTLDNTKTMLGNALADRGKELMPGGDPKFVKAYNEILASYTTDGKVMSPMFQKLGPEGTLTVLSNVGQASVPPMSEDVEAKKRLMDLYRQGLGAASKEPGFPHESFADGLVKAATKDPEDYVGRGTTGYGLTSALSVLMYNGHFSDAFATDLATGLDKYERLDHKGTEHLWSGRPDAMGTDFLWDQMVPYEAGNITDDPMISMNSMLANSPNAALDFYDDNERQKYYIKDRTWQNDGYQSLSHVLDVATTDPDIVKGPHAKDAAELAGATVNLLSQRRGSVEDMRTFIDDMHGDSAKNFAHILGTYMVGADQAVNGGTYAYKDGVDPSQSTSVTMDAFGNVVNIPLFDKDALAKFGVAAMSTEDGMLELRNATNRYESQKLGGLANLITHPKDGVDGEMALQKGISENAHLEGLFLKANGDVAIAEGKEKDEAIGKWIDMGESVVGLVKIPGVEGMAEGTAKDIVNLAIDEGKSSGVDTLKEKLAHYEKDATKKSNGDVESAVEQQQYNTAVSLYESDLASHPEKLENSPLFKDGQMLSYNEYKQLSDGEQSTVRSNLYGGLNGVGNHWDPNEYKEDLKSDFHDYFG</sequence>
<accession>A0A4V6N4G1</accession>
<reference evidence="1 2" key="1">
    <citation type="submission" date="2019-02" db="EMBL/GenBank/DDBJ databases">
        <title>Kribbella capetownensis sp. nov. and Kribbella speibonae sp. nov., isolated from soil.</title>
        <authorList>
            <person name="Curtis S.M."/>
            <person name="Norton I."/>
            <person name="Everest G.J."/>
            <person name="Meyers P.R."/>
        </authorList>
    </citation>
    <scope>NUCLEOTIDE SEQUENCE [LARGE SCALE GENOMIC DNA]</scope>
    <source>
        <strain evidence="1 2">YM53</strain>
    </source>
</reference>
<dbReference type="EMBL" id="SJKD01000007">
    <property type="protein sequence ID" value="TCC45872.1"/>
    <property type="molecule type" value="Genomic_DNA"/>
</dbReference>
<name>A0A4V6N4G1_9ACTN</name>
<proteinExistence type="predicted"/>
<gene>
    <name evidence="1" type="ORF">E0H75_29615</name>
</gene>
<evidence type="ECO:0000313" key="2">
    <source>
        <dbReference type="Proteomes" id="UP000293342"/>
    </source>
</evidence>